<dbReference type="EMBL" id="BAAARE010000006">
    <property type="protein sequence ID" value="GAA2479138.1"/>
    <property type="molecule type" value="Genomic_DNA"/>
</dbReference>
<dbReference type="RefSeq" id="WP_344254299.1">
    <property type="nucleotide sequence ID" value="NZ_BAAARE010000006.1"/>
</dbReference>
<feature type="transmembrane region" description="Helical" evidence="8">
    <location>
        <begin position="31"/>
        <end position="50"/>
    </location>
</feature>
<keyword evidence="2" id="KW-0813">Transport</keyword>
<dbReference type="InterPro" id="IPR037185">
    <property type="entry name" value="EmrE-like"/>
</dbReference>
<feature type="transmembrane region" description="Helical" evidence="8">
    <location>
        <begin position="57"/>
        <end position="76"/>
    </location>
</feature>
<evidence type="ECO:0000256" key="8">
    <source>
        <dbReference type="SAM" id="Phobius"/>
    </source>
</evidence>
<keyword evidence="5 8" id="KW-1133">Transmembrane helix</keyword>
<keyword evidence="4 7" id="KW-0812">Transmembrane</keyword>
<evidence type="ECO:0000256" key="6">
    <source>
        <dbReference type="ARBA" id="ARBA00023136"/>
    </source>
</evidence>
<keyword evidence="6 8" id="KW-0472">Membrane</keyword>
<sequence>MPWVVLLASAVLEAVWASALAASDGLSRPLPAAVFLVAGALSMVGLARAVRSIPIGTAYAVWTGLGAALTVTWAMTTGGESFSVAKVLLLTGIVAAVVGLKVVGHEPARSGRSTDGQAPQR</sequence>
<organism evidence="9 10">
    <name type="scientific">Terrabacter carboxydivorans</name>
    <dbReference type="NCBI Taxonomy" id="619730"/>
    <lineage>
        <taxon>Bacteria</taxon>
        <taxon>Bacillati</taxon>
        <taxon>Actinomycetota</taxon>
        <taxon>Actinomycetes</taxon>
        <taxon>Micrococcales</taxon>
        <taxon>Intrasporangiaceae</taxon>
        <taxon>Terrabacter</taxon>
    </lineage>
</organism>
<evidence type="ECO:0000256" key="5">
    <source>
        <dbReference type="ARBA" id="ARBA00022989"/>
    </source>
</evidence>
<dbReference type="SUPFAM" id="SSF103481">
    <property type="entry name" value="Multidrug resistance efflux transporter EmrE"/>
    <property type="match status" value="1"/>
</dbReference>
<dbReference type="Pfam" id="PF00893">
    <property type="entry name" value="Multi_Drug_Res"/>
    <property type="match status" value="1"/>
</dbReference>
<comment type="similarity">
    <text evidence="7">Belongs to the drug/metabolite transporter (DMT) superfamily. Small multidrug resistance (SMR) (TC 2.A.7.1) family.</text>
</comment>
<evidence type="ECO:0000256" key="1">
    <source>
        <dbReference type="ARBA" id="ARBA00004651"/>
    </source>
</evidence>
<dbReference type="PANTHER" id="PTHR30561:SF0">
    <property type="entry name" value="GUANIDINIUM EXPORTER"/>
    <property type="match status" value="1"/>
</dbReference>
<keyword evidence="3" id="KW-1003">Cell membrane</keyword>
<evidence type="ECO:0000256" key="7">
    <source>
        <dbReference type="RuleBase" id="RU003942"/>
    </source>
</evidence>
<keyword evidence="10" id="KW-1185">Reference proteome</keyword>
<protein>
    <submittedName>
        <fullName evidence="9">Multidrug efflux SMR transporter</fullName>
    </submittedName>
</protein>
<accession>A0ABP5YH40</accession>
<evidence type="ECO:0000256" key="2">
    <source>
        <dbReference type="ARBA" id="ARBA00022448"/>
    </source>
</evidence>
<evidence type="ECO:0000313" key="9">
    <source>
        <dbReference type="EMBL" id="GAA2479138.1"/>
    </source>
</evidence>
<dbReference type="InterPro" id="IPR000390">
    <property type="entry name" value="Small_drug/metabolite_transptr"/>
</dbReference>
<dbReference type="PANTHER" id="PTHR30561">
    <property type="entry name" value="SMR FAMILY PROTON-DEPENDENT DRUG EFFLUX TRANSPORTER SUGE"/>
    <property type="match status" value="1"/>
</dbReference>
<comment type="caution">
    <text evidence="9">The sequence shown here is derived from an EMBL/GenBank/DDBJ whole genome shotgun (WGS) entry which is preliminary data.</text>
</comment>
<comment type="subcellular location">
    <subcellularLocation>
        <location evidence="1 7">Cell membrane</location>
        <topology evidence="1 7">Multi-pass membrane protein</topology>
    </subcellularLocation>
</comment>
<dbReference type="InterPro" id="IPR045324">
    <property type="entry name" value="Small_multidrug_res"/>
</dbReference>
<evidence type="ECO:0000256" key="4">
    <source>
        <dbReference type="ARBA" id="ARBA00022692"/>
    </source>
</evidence>
<feature type="transmembrane region" description="Helical" evidence="8">
    <location>
        <begin position="82"/>
        <end position="103"/>
    </location>
</feature>
<evidence type="ECO:0000313" key="10">
    <source>
        <dbReference type="Proteomes" id="UP001500730"/>
    </source>
</evidence>
<gene>
    <name evidence="9" type="ORF">GCM10009858_15830</name>
</gene>
<dbReference type="Proteomes" id="UP001500730">
    <property type="component" value="Unassembled WGS sequence"/>
</dbReference>
<name>A0ABP5YH40_9MICO</name>
<proteinExistence type="inferred from homology"/>
<dbReference type="Gene3D" id="1.10.3730.20">
    <property type="match status" value="1"/>
</dbReference>
<reference evidence="10" key="1">
    <citation type="journal article" date="2019" name="Int. J. Syst. Evol. Microbiol.">
        <title>The Global Catalogue of Microorganisms (GCM) 10K type strain sequencing project: providing services to taxonomists for standard genome sequencing and annotation.</title>
        <authorList>
            <consortium name="The Broad Institute Genomics Platform"/>
            <consortium name="The Broad Institute Genome Sequencing Center for Infectious Disease"/>
            <person name="Wu L."/>
            <person name="Ma J."/>
        </authorList>
    </citation>
    <scope>NUCLEOTIDE SEQUENCE [LARGE SCALE GENOMIC DNA]</scope>
    <source>
        <strain evidence="10">JCM 16259</strain>
    </source>
</reference>
<evidence type="ECO:0000256" key="3">
    <source>
        <dbReference type="ARBA" id="ARBA00022475"/>
    </source>
</evidence>